<dbReference type="Proteomes" id="UP000054558">
    <property type="component" value="Unassembled WGS sequence"/>
</dbReference>
<feature type="domain" description="UspA" evidence="2">
    <location>
        <begin position="14"/>
        <end position="91"/>
    </location>
</feature>
<dbReference type="SUPFAM" id="SSF52402">
    <property type="entry name" value="Adenine nucleotide alpha hydrolases-like"/>
    <property type="match status" value="1"/>
</dbReference>
<gene>
    <name evidence="3" type="ORF">KFL_009720010</name>
</gene>
<organism evidence="3 4">
    <name type="scientific">Klebsormidium nitens</name>
    <name type="common">Green alga</name>
    <name type="synonym">Ulothrix nitens</name>
    <dbReference type="NCBI Taxonomy" id="105231"/>
    <lineage>
        <taxon>Eukaryota</taxon>
        <taxon>Viridiplantae</taxon>
        <taxon>Streptophyta</taxon>
        <taxon>Klebsormidiophyceae</taxon>
        <taxon>Klebsormidiales</taxon>
        <taxon>Klebsormidiaceae</taxon>
        <taxon>Klebsormidium</taxon>
    </lineage>
</organism>
<keyword evidence="4" id="KW-1185">Reference proteome</keyword>
<name>A0A1Y1IQH7_KLENI</name>
<dbReference type="InterPro" id="IPR006016">
    <property type="entry name" value="UspA"/>
</dbReference>
<feature type="region of interest" description="Disordered" evidence="1">
    <location>
        <begin position="86"/>
        <end position="293"/>
    </location>
</feature>
<dbReference type="Pfam" id="PF00582">
    <property type="entry name" value="Usp"/>
    <property type="match status" value="1"/>
</dbReference>
<feature type="compositionally biased region" description="Basic and acidic residues" evidence="1">
    <location>
        <begin position="184"/>
        <end position="203"/>
    </location>
</feature>
<evidence type="ECO:0000259" key="2">
    <source>
        <dbReference type="Pfam" id="PF00582"/>
    </source>
</evidence>
<dbReference type="Gene3D" id="3.40.50.620">
    <property type="entry name" value="HUPs"/>
    <property type="match status" value="1"/>
</dbReference>
<evidence type="ECO:0000313" key="4">
    <source>
        <dbReference type="Proteomes" id="UP000054558"/>
    </source>
</evidence>
<accession>A0A1Y1IQH7</accession>
<proteinExistence type="predicted"/>
<dbReference type="InterPro" id="IPR014729">
    <property type="entry name" value="Rossmann-like_a/b/a_fold"/>
</dbReference>
<evidence type="ECO:0000313" key="3">
    <source>
        <dbReference type="EMBL" id="GAQ92302.1"/>
    </source>
</evidence>
<feature type="compositionally biased region" description="Low complexity" evidence="1">
    <location>
        <begin position="125"/>
        <end position="138"/>
    </location>
</feature>
<dbReference type="PANTHER" id="PTHR31964:SF144">
    <property type="entry name" value="USPA DOMAIN-CONTAINING PROTEIN"/>
    <property type="match status" value="1"/>
</dbReference>
<dbReference type="PRINTS" id="PR01438">
    <property type="entry name" value="UNVRSLSTRESS"/>
</dbReference>
<reference evidence="3 4" key="1">
    <citation type="journal article" date="2014" name="Nat. Commun.">
        <title>Klebsormidium flaccidum genome reveals primary factors for plant terrestrial adaptation.</title>
        <authorList>
            <person name="Hori K."/>
            <person name="Maruyama F."/>
            <person name="Fujisawa T."/>
            <person name="Togashi T."/>
            <person name="Yamamoto N."/>
            <person name="Seo M."/>
            <person name="Sato S."/>
            <person name="Yamada T."/>
            <person name="Mori H."/>
            <person name="Tajima N."/>
            <person name="Moriyama T."/>
            <person name="Ikeuchi M."/>
            <person name="Watanabe M."/>
            <person name="Wada H."/>
            <person name="Kobayashi K."/>
            <person name="Saito M."/>
            <person name="Masuda T."/>
            <person name="Sasaki-Sekimoto Y."/>
            <person name="Mashiguchi K."/>
            <person name="Awai K."/>
            <person name="Shimojima M."/>
            <person name="Masuda S."/>
            <person name="Iwai M."/>
            <person name="Nobusawa T."/>
            <person name="Narise T."/>
            <person name="Kondo S."/>
            <person name="Saito H."/>
            <person name="Sato R."/>
            <person name="Murakawa M."/>
            <person name="Ihara Y."/>
            <person name="Oshima-Yamada Y."/>
            <person name="Ohtaka K."/>
            <person name="Satoh M."/>
            <person name="Sonobe K."/>
            <person name="Ishii M."/>
            <person name="Ohtani R."/>
            <person name="Kanamori-Sato M."/>
            <person name="Honoki R."/>
            <person name="Miyazaki D."/>
            <person name="Mochizuki H."/>
            <person name="Umetsu J."/>
            <person name="Higashi K."/>
            <person name="Shibata D."/>
            <person name="Kamiya Y."/>
            <person name="Sato N."/>
            <person name="Nakamura Y."/>
            <person name="Tabata S."/>
            <person name="Ida S."/>
            <person name="Kurokawa K."/>
            <person name="Ohta H."/>
        </authorList>
    </citation>
    <scope>NUCLEOTIDE SEQUENCE [LARGE SCALE GENOMIC DNA]</scope>
    <source>
        <strain evidence="3 4">NIES-2285</strain>
    </source>
</reference>
<feature type="compositionally biased region" description="Basic and acidic residues" evidence="1">
    <location>
        <begin position="156"/>
        <end position="170"/>
    </location>
</feature>
<dbReference type="PANTHER" id="PTHR31964">
    <property type="entry name" value="ADENINE NUCLEOTIDE ALPHA HYDROLASES-LIKE SUPERFAMILY PROTEIN"/>
    <property type="match status" value="1"/>
</dbReference>
<feature type="compositionally biased region" description="Polar residues" evidence="1">
    <location>
        <begin position="145"/>
        <end position="155"/>
    </location>
</feature>
<dbReference type="EMBL" id="DF237921">
    <property type="protein sequence ID" value="GAQ92302.1"/>
    <property type="molecule type" value="Genomic_DNA"/>
</dbReference>
<dbReference type="AlphaFoldDB" id="A0A1Y1IQH7"/>
<feature type="compositionally biased region" description="Polar residues" evidence="1">
    <location>
        <begin position="215"/>
        <end position="224"/>
    </location>
</feature>
<dbReference type="InterPro" id="IPR006015">
    <property type="entry name" value="Universal_stress_UspA"/>
</dbReference>
<evidence type="ECO:0000256" key="1">
    <source>
        <dbReference type="SAM" id="MobiDB-lite"/>
    </source>
</evidence>
<sequence length="327" mass="35140">MVDHRWALVQGQAERRALRRLLELMNEHDIEGRCLVLMGDSRVLIPEVASKYKADLVVVGRGGRGKLKRCLLGSLSSHLVRRCPVPVLVVPPGPEGRPRPEAADEGPQESARGQSTDIVAGAQPSSSGGSNSEGSQYSAPEEVTDTSGRQAGTSKRSNDEGSKDSAREDSIDTAGAHSRTGKGTAEKARQDKAPGNPTERDNGPQDSTRGESLGSLGQQVTNPKENADEGRHNRAGPGKFTVWLPEVSFQGQAREKNPQLTNPGIGTNDLGPQAVSPLIGKEPANEGTRRAKRRFVVPPEKSAREDVPSEEITIDKESYRLRLNVSL</sequence>
<protein>
    <recommendedName>
        <fullName evidence="2">UspA domain-containing protein</fullName>
    </recommendedName>
</protein>